<name>U4UMV9_DENPD</name>
<sequence>MAAKSTTVNLDGPNHVMFGL</sequence>
<evidence type="ECO:0000313" key="1">
    <source>
        <dbReference type="EMBL" id="ERL94462.1"/>
    </source>
</evidence>
<proteinExistence type="predicted"/>
<gene>
    <name evidence="1" type="ORF">D910_11739</name>
</gene>
<dbReference type="EMBL" id="KB632390">
    <property type="protein sequence ID" value="ERL94462.1"/>
    <property type="molecule type" value="Genomic_DNA"/>
</dbReference>
<accession>U4UMV9</accession>
<evidence type="ECO:0000313" key="2">
    <source>
        <dbReference type="Proteomes" id="UP000030742"/>
    </source>
</evidence>
<reference evidence="1 2" key="1">
    <citation type="journal article" date="2013" name="Genome Biol.">
        <title>Draft genome of the mountain pine beetle, Dendroctonus ponderosae Hopkins, a major forest pest.</title>
        <authorList>
            <person name="Keeling C.I."/>
            <person name="Yuen M.M."/>
            <person name="Liao N.Y."/>
            <person name="Docking T.R."/>
            <person name="Chan S.K."/>
            <person name="Taylor G.A."/>
            <person name="Palmquist D.L."/>
            <person name="Jackman S.D."/>
            <person name="Nguyen A."/>
            <person name="Li M."/>
            <person name="Henderson H."/>
            <person name="Janes J.K."/>
            <person name="Zhao Y."/>
            <person name="Pandoh P."/>
            <person name="Moore R."/>
            <person name="Sperling F.A."/>
            <person name="Huber D.P."/>
            <person name="Birol I."/>
            <person name="Jones S.J."/>
            <person name="Bohlmann J."/>
        </authorList>
    </citation>
    <scope>NUCLEOTIDE SEQUENCE</scope>
</reference>
<dbReference type="AlphaFoldDB" id="U4UMV9"/>
<organism evidence="1 2">
    <name type="scientific">Dendroctonus ponderosae</name>
    <name type="common">Mountain pine beetle</name>
    <dbReference type="NCBI Taxonomy" id="77166"/>
    <lineage>
        <taxon>Eukaryota</taxon>
        <taxon>Metazoa</taxon>
        <taxon>Ecdysozoa</taxon>
        <taxon>Arthropoda</taxon>
        <taxon>Hexapoda</taxon>
        <taxon>Insecta</taxon>
        <taxon>Pterygota</taxon>
        <taxon>Neoptera</taxon>
        <taxon>Endopterygota</taxon>
        <taxon>Coleoptera</taxon>
        <taxon>Polyphaga</taxon>
        <taxon>Cucujiformia</taxon>
        <taxon>Curculionidae</taxon>
        <taxon>Scolytinae</taxon>
        <taxon>Dendroctonus</taxon>
    </lineage>
</organism>
<protein>
    <submittedName>
        <fullName evidence="1">Uncharacterized protein</fullName>
    </submittedName>
</protein>
<dbReference type="Proteomes" id="UP000030742">
    <property type="component" value="Unassembled WGS sequence"/>
</dbReference>